<dbReference type="SUPFAM" id="SSF57667">
    <property type="entry name" value="beta-beta-alpha zinc fingers"/>
    <property type="match status" value="5"/>
</dbReference>
<evidence type="ECO:0000256" key="7">
    <source>
        <dbReference type="PROSITE-ProRule" id="PRU00042"/>
    </source>
</evidence>
<evidence type="ECO:0000256" key="6">
    <source>
        <dbReference type="ARBA" id="ARBA00023242"/>
    </source>
</evidence>
<evidence type="ECO:0000256" key="4">
    <source>
        <dbReference type="ARBA" id="ARBA00022771"/>
    </source>
</evidence>
<dbReference type="GO" id="GO:0008270">
    <property type="term" value="F:zinc ion binding"/>
    <property type="evidence" value="ECO:0007669"/>
    <property type="project" value="UniProtKB-KW"/>
</dbReference>
<feature type="domain" description="C2H2-type" evidence="9">
    <location>
        <begin position="767"/>
        <end position="795"/>
    </location>
</feature>
<proteinExistence type="predicted"/>
<dbReference type="PANTHER" id="PTHR24376">
    <property type="entry name" value="ZINC FINGER PROTEIN"/>
    <property type="match status" value="1"/>
</dbReference>
<dbReference type="GO" id="GO:0001228">
    <property type="term" value="F:DNA-binding transcription activator activity, RNA polymerase II-specific"/>
    <property type="evidence" value="ECO:0007669"/>
    <property type="project" value="TreeGrafter"/>
</dbReference>
<dbReference type="PANTHER" id="PTHR24376:SF235">
    <property type="entry name" value="C2H2-TYPE DOMAIN-CONTAINING PROTEIN"/>
    <property type="match status" value="1"/>
</dbReference>
<dbReference type="EMBL" id="CAVLEF010000004">
    <property type="protein sequence ID" value="CAK1542890.1"/>
    <property type="molecule type" value="Genomic_DNA"/>
</dbReference>
<gene>
    <name evidence="10" type="ORF">LNINA_LOCUS2737</name>
</gene>
<keyword evidence="11" id="KW-1185">Reference proteome</keyword>
<dbReference type="Pfam" id="PF00096">
    <property type="entry name" value="zf-C2H2"/>
    <property type="match status" value="3"/>
</dbReference>
<dbReference type="PROSITE" id="PS50157">
    <property type="entry name" value="ZINC_FINGER_C2H2_2"/>
    <property type="match status" value="6"/>
</dbReference>
<keyword evidence="5" id="KW-0862">Zinc</keyword>
<evidence type="ECO:0000313" key="10">
    <source>
        <dbReference type="EMBL" id="CAK1542890.1"/>
    </source>
</evidence>
<evidence type="ECO:0000259" key="9">
    <source>
        <dbReference type="PROSITE" id="PS50157"/>
    </source>
</evidence>
<organism evidence="10 11">
    <name type="scientific">Leptosia nina</name>
    <dbReference type="NCBI Taxonomy" id="320188"/>
    <lineage>
        <taxon>Eukaryota</taxon>
        <taxon>Metazoa</taxon>
        <taxon>Ecdysozoa</taxon>
        <taxon>Arthropoda</taxon>
        <taxon>Hexapoda</taxon>
        <taxon>Insecta</taxon>
        <taxon>Pterygota</taxon>
        <taxon>Neoptera</taxon>
        <taxon>Endopterygota</taxon>
        <taxon>Lepidoptera</taxon>
        <taxon>Glossata</taxon>
        <taxon>Ditrysia</taxon>
        <taxon>Papilionoidea</taxon>
        <taxon>Pieridae</taxon>
        <taxon>Pierinae</taxon>
        <taxon>Leptosia</taxon>
    </lineage>
</organism>
<name>A0AAV1J4J2_9NEOP</name>
<feature type="domain" description="C2H2-type" evidence="9">
    <location>
        <begin position="414"/>
        <end position="437"/>
    </location>
</feature>
<dbReference type="GO" id="GO:0005634">
    <property type="term" value="C:nucleus"/>
    <property type="evidence" value="ECO:0007669"/>
    <property type="project" value="UniProtKB-SubCell"/>
</dbReference>
<comment type="caution">
    <text evidence="10">The sequence shown here is derived from an EMBL/GenBank/DDBJ whole genome shotgun (WGS) entry which is preliminary data.</text>
</comment>
<sequence length="797" mass="92922">MEEETGDDLMEECFPVLLIPKRLTRLDLGNVKEKDVLLDLLILLMECEKKMKSVYSGYCTVKIVQDDFVKDVLRNLRYRHDEQEGASPEPFGWLDMELDNICDYNNLLECQDLWKKGSTKIVVDGNITQVTTTIITHTQTTHKSTSAPIGRSDNIHTRYSPESFRHKKFRKSLSENDRIHSDCSRSSNDHQTSLLRQSYNEIKQGDYFLESSESEEYTVQTTSTAAFTNDYYSIKRRKILKDSIALTEQCALRQLMSPEIQTEKHPKTILYSGGDSQVVRRAKAKAEANQPFKSTHGDGDISNVFEEPPKRQRKRKREDSVESKVKLDLNPYEKTCKICTKSFRDRKKFKQHSLGHGDPNVECDKCFKVLSSKYSLRNHKKIHQRPQACDFCSMTYDTVDALKKHQVRMHSKPYECDYCRKEIYNQEEMLRHIKKEHFTYFCSRCCFSYDNCEDYLAHMKTHQALNESDVMAEYDSASSGMLISTQFEIEEIASPQMEMEIETYQSPTRVLEKAARDADLLQFPVKVDVNIEPMGEVDNRLRRSPRIRDMRALEADAVIAKVLSNEDFLLSSKRNKKTPIRKTCVVCKKRFDRLSDLKRHLIEHVIRSTLAKGPVDSSGSLCMLCDICKLESFCRTDKYKAHLREHAKLTIYKCTHCDKSFSDSSNFSKHKKLHGEMYFQCDLCSRRFKTKKALVVHIARHDANPPVPCNYCGKLFHFMSMLKKHIKNTHYKEAFGVSCKFCPEKLRSLKDKWDHEWKVHNVRKTIADCALCKEKFRKYSELKRHCLVKHSYEISKV</sequence>
<reference evidence="10 11" key="1">
    <citation type="submission" date="2023-11" db="EMBL/GenBank/DDBJ databases">
        <authorList>
            <person name="Okamura Y."/>
        </authorList>
    </citation>
    <scope>NUCLEOTIDE SEQUENCE [LARGE SCALE GENOMIC DNA]</scope>
</reference>
<dbReference type="InterPro" id="IPR013087">
    <property type="entry name" value="Znf_C2H2_type"/>
</dbReference>
<feature type="domain" description="C2H2-type" evidence="9">
    <location>
        <begin position="707"/>
        <end position="735"/>
    </location>
</feature>
<accession>A0AAV1J4J2</accession>
<keyword evidence="6" id="KW-0539">Nucleus</keyword>
<dbReference type="Pfam" id="PF13894">
    <property type="entry name" value="zf-C2H2_4"/>
    <property type="match status" value="1"/>
</dbReference>
<keyword evidence="4 7" id="KW-0863">Zinc-finger</keyword>
<protein>
    <recommendedName>
        <fullName evidence="9">C2H2-type domain-containing protein</fullName>
    </recommendedName>
</protein>
<evidence type="ECO:0000256" key="3">
    <source>
        <dbReference type="ARBA" id="ARBA00022737"/>
    </source>
</evidence>
<dbReference type="PROSITE" id="PS00028">
    <property type="entry name" value="ZINC_FINGER_C2H2_1"/>
    <property type="match status" value="9"/>
</dbReference>
<evidence type="ECO:0000256" key="5">
    <source>
        <dbReference type="ARBA" id="ARBA00022833"/>
    </source>
</evidence>
<dbReference type="InterPro" id="IPR036236">
    <property type="entry name" value="Znf_C2H2_sf"/>
</dbReference>
<dbReference type="GO" id="GO:0000978">
    <property type="term" value="F:RNA polymerase II cis-regulatory region sequence-specific DNA binding"/>
    <property type="evidence" value="ECO:0007669"/>
    <property type="project" value="TreeGrafter"/>
</dbReference>
<dbReference type="Proteomes" id="UP001497472">
    <property type="component" value="Unassembled WGS sequence"/>
</dbReference>
<feature type="domain" description="C2H2-type" evidence="9">
    <location>
        <begin position="679"/>
        <end position="706"/>
    </location>
</feature>
<dbReference type="Gene3D" id="3.30.160.60">
    <property type="entry name" value="Classic Zinc Finger"/>
    <property type="match status" value="4"/>
</dbReference>
<feature type="region of interest" description="Disordered" evidence="8">
    <location>
        <begin position="283"/>
        <end position="322"/>
    </location>
</feature>
<evidence type="ECO:0000256" key="2">
    <source>
        <dbReference type="ARBA" id="ARBA00022723"/>
    </source>
</evidence>
<feature type="domain" description="C2H2-type" evidence="9">
    <location>
        <begin position="361"/>
        <end position="388"/>
    </location>
</feature>
<evidence type="ECO:0000313" key="11">
    <source>
        <dbReference type="Proteomes" id="UP001497472"/>
    </source>
</evidence>
<evidence type="ECO:0000256" key="1">
    <source>
        <dbReference type="ARBA" id="ARBA00004123"/>
    </source>
</evidence>
<keyword evidence="2" id="KW-0479">Metal-binding</keyword>
<dbReference type="AlphaFoldDB" id="A0AAV1J4J2"/>
<dbReference type="SMART" id="SM00355">
    <property type="entry name" value="ZnF_C2H2"/>
    <property type="match status" value="12"/>
</dbReference>
<evidence type="ECO:0000256" key="8">
    <source>
        <dbReference type="SAM" id="MobiDB-lite"/>
    </source>
</evidence>
<feature type="domain" description="C2H2-type" evidence="9">
    <location>
        <begin position="652"/>
        <end position="674"/>
    </location>
</feature>
<keyword evidence="3" id="KW-0677">Repeat</keyword>
<comment type="subcellular location">
    <subcellularLocation>
        <location evidence="1">Nucleus</location>
    </subcellularLocation>
</comment>